<feature type="non-terminal residue" evidence="3">
    <location>
        <position position="57"/>
    </location>
</feature>
<keyword evidence="1" id="KW-0472">Membrane</keyword>
<reference evidence="3 4" key="1">
    <citation type="submission" date="2013-11" db="EMBL/GenBank/DDBJ databases">
        <title>Genome sequencing of Stegodyphus mimosarum.</title>
        <authorList>
            <person name="Bechsgaard J."/>
        </authorList>
    </citation>
    <scope>NUCLEOTIDE SEQUENCE [LARGE SCALE GENOMIC DNA]</scope>
</reference>
<dbReference type="Proteomes" id="UP000054359">
    <property type="component" value="Unassembled WGS sequence"/>
</dbReference>
<evidence type="ECO:0000313" key="4">
    <source>
        <dbReference type="Proteomes" id="UP000054359"/>
    </source>
</evidence>
<feature type="chain" id="PRO_5001830640" evidence="2">
    <location>
        <begin position="23"/>
        <end position="57"/>
    </location>
</feature>
<evidence type="ECO:0000256" key="2">
    <source>
        <dbReference type="SAM" id="SignalP"/>
    </source>
</evidence>
<dbReference type="EMBL" id="KK120039">
    <property type="protein sequence ID" value="KFM77389.1"/>
    <property type="molecule type" value="Genomic_DNA"/>
</dbReference>
<protein>
    <submittedName>
        <fullName evidence="3">Uncharacterized protein</fullName>
    </submittedName>
</protein>
<keyword evidence="4" id="KW-1185">Reference proteome</keyword>
<feature type="transmembrane region" description="Helical" evidence="1">
    <location>
        <begin position="33"/>
        <end position="50"/>
    </location>
</feature>
<proteinExistence type="predicted"/>
<accession>A0A087UJ50</accession>
<keyword evidence="2" id="KW-0732">Signal</keyword>
<evidence type="ECO:0000313" key="3">
    <source>
        <dbReference type="EMBL" id="KFM77389.1"/>
    </source>
</evidence>
<feature type="signal peptide" evidence="2">
    <location>
        <begin position="1"/>
        <end position="22"/>
    </location>
</feature>
<dbReference type="AlphaFoldDB" id="A0A087UJ50"/>
<sequence>MLPGLLLLILLLLISNLLNVFFHPPMDILVNHYHAYTISEAFLLSSIVLLKPIQWDK</sequence>
<name>A0A087UJ50_STEMI</name>
<keyword evidence="1" id="KW-0812">Transmembrane</keyword>
<gene>
    <name evidence="3" type="ORF">X975_08862</name>
</gene>
<keyword evidence="1" id="KW-1133">Transmembrane helix</keyword>
<evidence type="ECO:0000256" key="1">
    <source>
        <dbReference type="SAM" id="Phobius"/>
    </source>
</evidence>
<organism evidence="3 4">
    <name type="scientific">Stegodyphus mimosarum</name>
    <name type="common">African social velvet spider</name>
    <dbReference type="NCBI Taxonomy" id="407821"/>
    <lineage>
        <taxon>Eukaryota</taxon>
        <taxon>Metazoa</taxon>
        <taxon>Ecdysozoa</taxon>
        <taxon>Arthropoda</taxon>
        <taxon>Chelicerata</taxon>
        <taxon>Arachnida</taxon>
        <taxon>Araneae</taxon>
        <taxon>Araneomorphae</taxon>
        <taxon>Entelegynae</taxon>
        <taxon>Eresoidea</taxon>
        <taxon>Eresidae</taxon>
        <taxon>Stegodyphus</taxon>
    </lineage>
</organism>